<accession>A0A2U8P149</accession>
<evidence type="ECO:0000313" key="1">
    <source>
        <dbReference type="EMBL" id="AWL91395.1"/>
    </source>
</evidence>
<dbReference type="EMBL" id="CP029425">
    <property type="protein sequence ID" value="AWL91395.1"/>
    <property type="molecule type" value="Genomic_DNA"/>
</dbReference>
<organism evidence="1 2">
    <name type="scientific">Bradyrhizobium ottawaense</name>
    <dbReference type="NCBI Taxonomy" id="931866"/>
    <lineage>
        <taxon>Bacteria</taxon>
        <taxon>Pseudomonadati</taxon>
        <taxon>Pseudomonadota</taxon>
        <taxon>Alphaproteobacteria</taxon>
        <taxon>Hyphomicrobiales</taxon>
        <taxon>Nitrobacteraceae</taxon>
        <taxon>Bradyrhizobium</taxon>
    </lineage>
</organism>
<sequence>MTHAAAEHYRQIFDRRTPEQLRTLSHLKRFMERLVGDEEFRRALAEAIATPRAVTERYGINVDPMEVLPLWRGGYQQYRFKPESAPWPLAVMWDEYLREMMRHRDLLRDEGEMSTINPRFHAWRERQIRRCNDQLGVSAASLTHPIIAFELSEGCSVGCWFCGLSADRFTGYYDIAKSMQRFGGAWLVSRAKCLVLQSARASATGPQILWTTHTTIAFCSTTIRLRARYRKQQPQPHSRIRHSPGTCSGSSIYIARRRIVSPC</sequence>
<name>A0A2U8P149_9BRAD</name>
<dbReference type="AlphaFoldDB" id="A0A2U8P149"/>
<proteinExistence type="predicted"/>
<gene>
    <name evidence="1" type="ORF">CIT37_03130</name>
</gene>
<evidence type="ECO:0000313" key="2">
    <source>
        <dbReference type="Proteomes" id="UP000215703"/>
    </source>
</evidence>
<reference evidence="1 2" key="1">
    <citation type="journal article" date="2014" name="Int. J. Syst. Evol. Microbiol.">
        <title>Bradyrhizobium ottawaense sp. nov., a symbiotic nitrogen fixing bacterium from root nodules of soybeans in Canada.</title>
        <authorList>
            <person name="Yu X."/>
            <person name="Cloutier S."/>
            <person name="Tambong J.T."/>
            <person name="Bromfield E.S."/>
        </authorList>
    </citation>
    <scope>NUCLEOTIDE SEQUENCE [LARGE SCALE GENOMIC DNA]</scope>
    <source>
        <strain evidence="1 2">OO99</strain>
    </source>
</reference>
<dbReference type="Proteomes" id="UP000215703">
    <property type="component" value="Chromosome"/>
</dbReference>
<dbReference type="OrthoDB" id="8199232at2"/>
<reference evidence="1 2" key="2">
    <citation type="journal article" date="2017" name="Syst. Appl. Microbiol.">
        <title>Soybeans inoculated with root zone soils of Canadian native legumes harbour diverse and novel Bradyrhizobium spp. that possess agricultural potential.</title>
        <authorList>
            <person name="Bromfield E.S.P."/>
            <person name="Cloutier S."/>
            <person name="Tambong J.T."/>
            <person name="Tran Thi T.V."/>
        </authorList>
    </citation>
    <scope>NUCLEOTIDE SEQUENCE [LARGE SCALE GENOMIC DNA]</scope>
    <source>
        <strain evidence="1 2">OO99</strain>
    </source>
</reference>
<accession>A0A5H2Z929</accession>
<protein>
    <submittedName>
        <fullName evidence="1">Uncharacterized protein</fullName>
    </submittedName>
</protein>